<keyword evidence="2" id="KW-1185">Reference proteome</keyword>
<dbReference type="HOGENOM" id="CLU_068979_2_1_11"/>
<dbReference type="Gene3D" id="3.40.50.850">
    <property type="entry name" value="Isochorismatase-like"/>
    <property type="match status" value="1"/>
</dbReference>
<organism evidence="1 2">
    <name type="scientific">Streptomyces nodosus</name>
    <dbReference type="NCBI Taxonomy" id="40318"/>
    <lineage>
        <taxon>Bacteria</taxon>
        <taxon>Bacillati</taxon>
        <taxon>Actinomycetota</taxon>
        <taxon>Actinomycetes</taxon>
        <taxon>Kitasatosporales</taxon>
        <taxon>Streptomycetaceae</taxon>
        <taxon>Streptomyces</taxon>
    </lineage>
</organism>
<dbReference type="PANTHER" id="PTHR43540">
    <property type="entry name" value="PEROXYUREIDOACRYLATE/UREIDOACRYLATE AMIDOHYDROLASE-RELATED"/>
    <property type="match status" value="1"/>
</dbReference>
<dbReference type="InterPro" id="IPR016291">
    <property type="entry name" value="Isochorismatase"/>
</dbReference>
<dbReference type="SUPFAM" id="SSF52499">
    <property type="entry name" value="Isochorismatase-like hydrolases"/>
    <property type="match status" value="1"/>
</dbReference>
<name>A0A0B5DMW2_9ACTN</name>
<dbReference type="RefSeq" id="WP_063839104.1">
    <property type="nucleotide sequence ID" value="NZ_CP009313.1"/>
</dbReference>
<dbReference type="InterPro" id="IPR050272">
    <property type="entry name" value="Isochorismatase-like_hydrls"/>
</dbReference>
<dbReference type="PRINTS" id="PR01398">
    <property type="entry name" value="ISCHRISMTASE"/>
</dbReference>
<evidence type="ECO:0000313" key="2">
    <source>
        <dbReference type="Proteomes" id="UP000031526"/>
    </source>
</evidence>
<reference evidence="2" key="1">
    <citation type="submission" date="2014-09" db="EMBL/GenBank/DDBJ databases">
        <title>Sequence of the Streptomyces nodosus genome.</title>
        <authorList>
            <person name="Sweeney P."/>
            <person name="Stephens N."/>
            <person name="Murphy C."/>
            <person name="Caffrey P."/>
        </authorList>
    </citation>
    <scope>NUCLEOTIDE SEQUENCE [LARGE SCALE GENOMIC DNA]</scope>
    <source>
        <strain evidence="2">ATCC 14899</strain>
    </source>
</reference>
<dbReference type="Proteomes" id="UP000031526">
    <property type="component" value="Chromosome"/>
</dbReference>
<evidence type="ECO:0000313" key="1">
    <source>
        <dbReference type="EMBL" id="AJE44549.1"/>
    </source>
</evidence>
<dbReference type="InterPro" id="IPR036380">
    <property type="entry name" value="Isochorismatase-like_sf"/>
</dbReference>
<dbReference type="InterPro" id="IPR000868">
    <property type="entry name" value="Isochorismatase-like_dom"/>
</dbReference>
<sequence length="218" mass="22899">MTSSRVSPYLMTAAASPPVGGPSWSIDPKRSALLVQHMQKYLVHALRDHAPVTELLANVSRLTRSARAAGVPVVYAVRVPQQRAGAPDGGHPVLLGPAPEVRVDAVVDVVQPQVGDTVLTAKRSSSFAGTQLPFTLRRLGRDQLVVVGTTAGTEVLRTAADAWTRDIESFVVSDAVVDRTAGDHATALRWLAATCASVVATDSVLEAFRGPHTAAGTP</sequence>
<dbReference type="EMBL" id="CP009313">
    <property type="protein sequence ID" value="AJE44549.1"/>
    <property type="molecule type" value="Genomic_DNA"/>
</dbReference>
<dbReference type="GO" id="GO:0008908">
    <property type="term" value="F:isochorismatase activity"/>
    <property type="evidence" value="ECO:0007669"/>
    <property type="project" value="InterPro"/>
</dbReference>
<proteinExistence type="predicted"/>
<protein>
    <submittedName>
        <fullName evidence="1">Isochorismatase</fullName>
    </submittedName>
</protein>
<dbReference type="AlphaFoldDB" id="A0A0B5DMW2"/>
<accession>A0A0B5DMW2</accession>
<dbReference type="STRING" id="40318.SNOD_33970"/>
<dbReference type="Pfam" id="PF00857">
    <property type="entry name" value="Isochorismatase"/>
    <property type="match status" value="1"/>
</dbReference>
<dbReference type="PANTHER" id="PTHR43540:SF3">
    <property type="entry name" value="ENTEROBACTIN SYNTHASE COMPONENT B"/>
    <property type="match status" value="1"/>
</dbReference>
<reference evidence="1 2" key="2">
    <citation type="journal article" date="2016" name="Appl. Microbiol. Biotechnol.">
        <title>Exploiting the genome sequence of Streptomyces nodosus for enhanced antibiotic production.</title>
        <authorList>
            <person name="Sweeney P."/>
            <person name="Murphy C.D."/>
            <person name="Caffrey P."/>
        </authorList>
    </citation>
    <scope>NUCLEOTIDE SEQUENCE [LARGE SCALE GENOMIC DNA]</scope>
    <source>
        <strain evidence="1 2">ATCC 14899</strain>
    </source>
</reference>
<gene>
    <name evidence="1" type="ORF">SNOD_33970</name>
</gene>